<dbReference type="EMBL" id="VTPC01008400">
    <property type="protein sequence ID" value="KAF2892872.1"/>
    <property type="molecule type" value="Genomic_DNA"/>
</dbReference>
<organism evidence="1 2">
    <name type="scientific">Ignelater luminosus</name>
    <name type="common">Cucubano</name>
    <name type="synonym">Pyrophorus luminosus</name>
    <dbReference type="NCBI Taxonomy" id="2038154"/>
    <lineage>
        <taxon>Eukaryota</taxon>
        <taxon>Metazoa</taxon>
        <taxon>Ecdysozoa</taxon>
        <taxon>Arthropoda</taxon>
        <taxon>Hexapoda</taxon>
        <taxon>Insecta</taxon>
        <taxon>Pterygota</taxon>
        <taxon>Neoptera</taxon>
        <taxon>Endopterygota</taxon>
        <taxon>Coleoptera</taxon>
        <taxon>Polyphaga</taxon>
        <taxon>Elateriformia</taxon>
        <taxon>Elateroidea</taxon>
        <taxon>Elateridae</taxon>
        <taxon>Agrypninae</taxon>
        <taxon>Pyrophorini</taxon>
        <taxon>Ignelater</taxon>
    </lineage>
</organism>
<sequence length="116" mass="12719">MCGLEQILETDILGKSTKDMDVNLATTLRAVSTGIGYSQCEEMMVRKSFVKIEETSKEEAALAIASGYIDEEGIPLLTVVTDEAWCKRSYNVNYDAASAVVSTILDKRFPGTRTTL</sequence>
<evidence type="ECO:0000313" key="1">
    <source>
        <dbReference type="EMBL" id="KAF2892872.1"/>
    </source>
</evidence>
<dbReference type="OrthoDB" id="6781756at2759"/>
<protein>
    <submittedName>
        <fullName evidence="1">Uncharacterized protein</fullName>
    </submittedName>
</protein>
<comment type="caution">
    <text evidence="1">The sequence shown here is derived from an EMBL/GenBank/DDBJ whole genome shotgun (WGS) entry which is preliminary data.</text>
</comment>
<dbReference type="Proteomes" id="UP000801492">
    <property type="component" value="Unassembled WGS sequence"/>
</dbReference>
<accession>A0A8K0G8S8</accession>
<keyword evidence="2" id="KW-1185">Reference proteome</keyword>
<proteinExistence type="predicted"/>
<name>A0A8K0G8S8_IGNLU</name>
<gene>
    <name evidence="1" type="ORF">ILUMI_13301</name>
</gene>
<dbReference type="AlphaFoldDB" id="A0A8K0G8S8"/>
<reference evidence="1" key="1">
    <citation type="submission" date="2019-08" db="EMBL/GenBank/DDBJ databases">
        <title>The genome of the North American firefly Photinus pyralis.</title>
        <authorList>
            <consortium name="Photinus pyralis genome working group"/>
            <person name="Fallon T.R."/>
            <person name="Sander Lower S.E."/>
            <person name="Weng J.-K."/>
        </authorList>
    </citation>
    <scope>NUCLEOTIDE SEQUENCE</scope>
    <source>
        <strain evidence="1">TRF0915ILg1</strain>
        <tissue evidence="1">Whole body</tissue>
    </source>
</reference>
<evidence type="ECO:0000313" key="2">
    <source>
        <dbReference type="Proteomes" id="UP000801492"/>
    </source>
</evidence>